<dbReference type="Gene3D" id="1.25.40.20">
    <property type="entry name" value="Ankyrin repeat-containing domain"/>
    <property type="match status" value="1"/>
</dbReference>
<evidence type="ECO:0000313" key="2">
    <source>
        <dbReference type="Proteomes" id="UP000663891"/>
    </source>
</evidence>
<sequence length="108" mass="12901">MVVFIPFFKKQVFFLLLKKRERKLLEQLLQSSPEFINELDEDENDALLYTCLKVSGLRHRIIELLIKMGSNMERRNSQGLNFMDTFQLSRNRSLSKKLVEFEIIFNDN</sequence>
<comment type="caution">
    <text evidence="1">The sequence shown here is derived from an EMBL/GenBank/DDBJ whole genome shotgun (WGS) entry which is preliminary data.</text>
</comment>
<dbReference type="AlphaFoldDB" id="A0A813Z0Y6"/>
<protein>
    <submittedName>
        <fullName evidence="1">Uncharacterized protein</fullName>
    </submittedName>
</protein>
<gene>
    <name evidence="1" type="ORF">VCS650_LOCUS8816</name>
</gene>
<organism evidence="1 2">
    <name type="scientific">Adineta steineri</name>
    <dbReference type="NCBI Taxonomy" id="433720"/>
    <lineage>
        <taxon>Eukaryota</taxon>
        <taxon>Metazoa</taxon>
        <taxon>Spiralia</taxon>
        <taxon>Gnathifera</taxon>
        <taxon>Rotifera</taxon>
        <taxon>Eurotatoria</taxon>
        <taxon>Bdelloidea</taxon>
        <taxon>Adinetida</taxon>
        <taxon>Adinetidae</taxon>
        <taxon>Adineta</taxon>
    </lineage>
</organism>
<dbReference type="EMBL" id="CAJNON010000059">
    <property type="protein sequence ID" value="CAF0891761.1"/>
    <property type="molecule type" value="Genomic_DNA"/>
</dbReference>
<accession>A0A813Z0Y6</accession>
<proteinExistence type="predicted"/>
<name>A0A813Z0Y6_9BILA</name>
<reference evidence="1" key="1">
    <citation type="submission" date="2021-02" db="EMBL/GenBank/DDBJ databases">
        <authorList>
            <person name="Nowell W R."/>
        </authorList>
    </citation>
    <scope>NUCLEOTIDE SEQUENCE</scope>
</reference>
<dbReference type="Proteomes" id="UP000663891">
    <property type="component" value="Unassembled WGS sequence"/>
</dbReference>
<evidence type="ECO:0000313" key="1">
    <source>
        <dbReference type="EMBL" id="CAF0891761.1"/>
    </source>
</evidence>
<dbReference type="InterPro" id="IPR036770">
    <property type="entry name" value="Ankyrin_rpt-contain_sf"/>
</dbReference>